<feature type="compositionally biased region" description="Low complexity" evidence="1">
    <location>
        <begin position="78"/>
        <end position="87"/>
    </location>
</feature>
<feature type="region of interest" description="Disordered" evidence="1">
    <location>
        <begin position="61"/>
        <end position="94"/>
    </location>
</feature>
<dbReference type="Proteomes" id="UP000242875">
    <property type="component" value="Unassembled WGS sequence"/>
</dbReference>
<comment type="caution">
    <text evidence="3">The sequence shown here is derived from an EMBL/GenBank/DDBJ whole genome shotgun (WGS) entry which is preliminary data.</text>
</comment>
<evidence type="ECO:0000313" key="3">
    <source>
        <dbReference type="EMBL" id="OZJ02523.1"/>
    </source>
</evidence>
<gene>
    <name evidence="3" type="ORF">BZG36_04264</name>
</gene>
<dbReference type="Pfam" id="PF11160">
    <property type="entry name" value="Hva1_TUDOR"/>
    <property type="match status" value="1"/>
</dbReference>
<proteinExistence type="predicted"/>
<dbReference type="AlphaFoldDB" id="A0A261XVZ8"/>
<evidence type="ECO:0000259" key="2">
    <source>
        <dbReference type="Pfam" id="PF11160"/>
    </source>
</evidence>
<name>A0A261XVZ8_9FUNG</name>
<organism evidence="3 4">
    <name type="scientific">Bifiguratus adelaidae</name>
    <dbReference type="NCBI Taxonomy" id="1938954"/>
    <lineage>
        <taxon>Eukaryota</taxon>
        <taxon>Fungi</taxon>
        <taxon>Fungi incertae sedis</taxon>
        <taxon>Mucoromycota</taxon>
        <taxon>Mucoromycotina</taxon>
        <taxon>Endogonomycetes</taxon>
        <taxon>Endogonales</taxon>
        <taxon>Endogonales incertae sedis</taxon>
        <taxon>Bifiguratus</taxon>
    </lineage>
</organism>
<dbReference type="EMBL" id="MVBO01000146">
    <property type="protein sequence ID" value="OZJ02523.1"/>
    <property type="molecule type" value="Genomic_DNA"/>
</dbReference>
<keyword evidence="4" id="KW-1185">Reference proteome</keyword>
<reference evidence="3 4" key="1">
    <citation type="journal article" date="2017" name="Mycologia">
        <title>Bifiguratus adelaidae, gen. et sp. nov., a new member of Mucoromycotina in endophytic and soil-dwelling habitats.</title>
        <authorList>
            <person name="Torres-Cruz T.J."/>
            <person name="Billingsley Tobias T.L."/>
            <person name="Almatruk M."/>
            <person name="Hesse C."/>
            <person name="Kuske C.R."/>
            <person name="Desiro A."/>
            <person name="Benucci G.M."/>
            <person name="Bonito G."/>
            <person name="Stajich J.E."/>
            <person name="Dunlap C."/>
            <person name="Arnold A.E."/>
            <person name="Porras-Alfaro A."/>
        </authorList>
    </citation>
    <scope>NUCLEOTIDE SEQUENCE [LARGE SCALE GENOMIC DNA]</scope>
    <source>
        <strain evidence="3 4">AZ0501</strain>
    </source>
</reference>
<accession>A0A261XVZ8</accession>
<sequence length="94" mass="10995">MLLKKELTVSQVIMEVIEYEFVASDPEVHVHANKENPRYMIKNDKTGKERPFSFAHIDRVTGVDEDIKQRGGQRRQQRGQQQQQQQRGEQHAGH</sequence>
<evidence type="ECO:0000256" key="1">
    <source>
        <dbReference type="SAM" id="MobiDB-lite"/>
    </source>
</evidence>
<protein>
    <recommendedName>
        <fullName evidence="2">Hypervirulence associated protein TUDOR domain-containing protein</fullName>
    </recommendedName>
</protein>
<feature type="domain" description="Hypervirulence associated protein TUDOR" evidence="2">
    <location>
        <begin position="13"/>
        <end position="49"/>
    </location>
</feature>
<evidence type="ECO:0000313" key="4">
    <source>
        <dbReference type="Proteomes" id="UP000242875"/>
    </source>
</evidence>
<dbReference type="InterPro" id="IPR021331">
    <property type="entry name" value="Hva1_TUDOR"/>
</dbReference>
<dbReference type="OrthoDB" id="10052172at2759"/>